<organism evidence="2 3">
    <name type="scientific">Shimia haliotis</name>
    <dbReference type="NCBI Taxonomy" id="1280847"/>
    <lineage>
        <taxon>Bacteria</taxon>
        <taxon>Pseudomonadati</taxon>
        <taxon>Pseudomonadota</taxon>
        <taxon>Alphaproteobacteria</taxon>
        <taxon>Rhodobacterales</taxon>
        <taxon>Roseobacteraceae</taxon>
    </lineage>
</organism>
<sequence length="241" mass="27514">MRDRNNETRPVGFAVPDWTPPRAPGQEIIEGAFARLEPLSAQRHAALLFRAYQDDDAVWDYLPYGPFHSAAAYHRWVHETEAGSDPVFYAIFDKAAGVYTGVASYLRIKPEAGSIEVGNINFAPRMQGTPVATETMFLMMQWAFEAGYRRYEWKCDALNTPSRRAAQRLGLSYEGVFRQALVYKGRNRDTAWFAAIDQEWPALKEAFELWLSPRNFDRSGKQREKLSDLTRLVRAADDPTL</sequence>
<evidence type="ECO:0000259" key="1">
    <source>
        <dbReference type="PROSITE" id="PS51186"/>
    </source>
</evidence>
<dbReference type="PANTHER" id="PTHR43441:SF2">
    <property type="entry name" value="FAMILY ACETYLTRANSFERASE, PUTATIVE (AFU_ORTHOLOGUE AFUA_7G00850)-RELATED"/>
    <property type="match status" value="1"/>
</dbReference>
<protein>
    <submittedName>
        <fullName evidence="2">Protein N-acetyltransferase, RimJ/RimL family</fullName>
    </submittedName>
</protein>
<gene>
    <name evidence="2" type="ORF">SAMN04488036_107180</name>
</gene>
<keyword evidence="2" id="KW-0808">Transferase</keyword>
<dbReference type="PANTHER" id="PTHR43441">
    <property type="entry name" value="RIBOSOMAL-PROTEIN-SERINE ACETYLTRANSFERASE"/>
    <property type="match status" value="1"/>
</dbReference>
<dbReference type="RefSeq" id="WP_093325251.1">
    <property type="nucleotide sequence ID" value="NZ_FOSZ01000007.1"/>
</dbReference>
<reference evidence="3" key="1">
    <citation type="submission" date="2016-10" db="EMBL/GenBank/DDBJ databases">
        <authorList>
            <person name="Varghese N."/>
            <person name="Submissions S."/>
        </authorList>
    </citation>
    <scope>NUCLEOTIDE SEQUENCE [LARGE SCALE GENOMIC DNA]</scope>
    <source>
        <strain evidence="3">DSM 28453</strain>
    </source>
</reference>
<dbReference type="InterPro" id="IPR016181">
    <property type="entry name" value="Acyl_CoA_acyltransferase"/>
</dbReference>
<evidence type="ECO:0000313" key="2">
    <source>
        <dbReference type="EMBL" id="SFL25152.1"/>
    </source>
</evidence>
<keyword evidence="3" id="KW-1185">Reference proteome</keyword>
<dbReference type="Pfam" id="PF13302">
    <property type="entry name" value="Acetyltransf_3"/>
    <property type="match status" value="1"/>
</dbReference>
<dbReference type="STRING" id="1280847.SAMN04488036_107180"/>
<dbReference type="GO" id="GO:1990189">
    <property type="term" value="F:protein N-terminal-serine acetyltransferase activity"/>
    <property type="evidence" value="ECO:0007669"/>
    <property type="project" value="TreeGrafter"/>
</dbReference>
<dbReference type="Gene3D" id="3.40.630.30">
    <property type="match status" value="1"/>
</dbReference>
<dbReference type="AlphaFoldDB" id="A0A1I4G4Y0"/>
<proteinExistence type="predicted"/>
<feature type="domain" description="N-acetyltransferase" evidence="1">
    <location>
        <begin position="47"/>
        <end position="189"/>
    </location>
</feature>
<dbReference type="EMBL" id="FOSZ01000007">
    <property type="protein sequence ID" value="SFL25152.1"/>
    <property type="molecule type" value="Genomic_DNA"/>
</dbReference>
<dbReference type="SUPFAM" id="SSF55729">
    <property type="entry name" value="Acyl-CoA N-acyltransferases (Nat)"/>
    <property type="match status" value="1"/>
</dbReference>
<dbReference type="InterPro" id="IPR051908">
    <property type="entry name" value="Ribosomal_N-acetyltransferase"/>
</dbReference>
<dbReference type="Proteomes" id="UP000198851">
    <property type="component" value="Unassembled WGS sequence"/>
</dbReference>
<dbReference type="GO" id="GO:0005737">
    <property type="term" value="C:cytoplasm"/>
    <property type="evidence" value="ECO:0007669"/>
    <property type="project" value="TreeGrafter"/>
</dbReference>
<name>A0A1I4G4Y0_9RHOB</name>
<dbReference type="OrthoDB" id="5295305at2"/>
<dbReference type="FunFam" id="3.40.630.30:FF:000047">
    <property type="entry name" value="Acetyltransferase, GNAT family"/>
    <property type="match status" value="1"/>
</dbReference>
<dbReference type="PROSITE" id="PS51186">
    <property type="entry name" value="GNAT"/>
    <property type="match status" value="1"/>
</dbReference>
<evidence type="ECO:0000313" key="3">
    <source>
        <dbReference type="Proteomes" id="UP000198851"/>
    </source>
</evidence>
<dbReference type="InterPro" id="IPR000182">
    <property type="entry name" value="GNAT_dom"/>
</dbReference>
<accession>A0A1I4G4Y0</accession>
<dbReference type="GO" id="GO:0008999">
    <property type="term" value="F:protein-N-terminal-alanine acetyltransferase activity"/>
    <property type="evidence" value="ECO:0007669"/>
    <property type="project" value="TreeGrafter"/>
</dbReference>